<dbReference type="AlphaFoldDB" id="A0A0E9WLQ9"/>
<organism evidence="1">
    <name type="scientific">Anguilla anguilla</name>
    <name type="common">European freshwater eel</name>
    <name type="synonym">Muraena anguilla</name>
    <dbReference type="NCBI Taxonomy" id="7936"/>
    <lineage>
        <taxon>Eukaryota</taxon>
        <taxon>Metazoa</taxon>
        <taxon>Chordata</taxon>
        <taxon>Craniata</taxon>
        <taxon>Vertebrata</taxon>
        <taxon>Euteleostomi</taxon>
        <taxon>Actinopterygii</taxon>
        <taxon>Neopterygii</taxon>
        <taxon>Teleostei</taxon>
        <taxon>Anguilliformes</taxon>
        <taxon>Anguillidae</taxon>
        <taxon>Anguilla</taxon>
    </lineage>
</organism>
<accession>A0A0E9WLQ9</accession>
<evidence type="ECO:0000313" key="1">
    <source>
        <dbReference type="EMBL" id="JAH90530.1"/>
    </source>
</evidence>
<reference evidence="1" key="2">
    <citation type="journal article" date="2015" name="Fish Shellfish Immunol.">
        <title>Early steps in the European eel (Anguilla anguilla)-Vibrio vulnificus interaction in the gills: Role of the RtxA13 toxin.</title>
        <authorList>
            <person name="Callol A."/>
            <person name="Pajuelo D."/>
            <person name="Ebbesson L."/>
            <person name="Teles M."/>
            <person name="MacKenzie S."/>
            <person name="Amaro C."/>
        </authorList>
    </citation>
    <scope>NUCLEOTIDE SEQUENCE</scope>
</reference>
<proteinExistence type="predicted"/>
<reference evidence="1" key="1">
    <citation type="submission" date="2014-11" db="EMBL/GenBank/DDBJ databases">
        <authorList>
            <person name="Amaro Gonzalez C."/>
        </authorList>
    </citation>
    <scope>NUCLEOTIDE SEQUENCE</scope>
</reference>
<dbReference type="EMBL" id="GBXM01018047">
    <property type="protein sequence ID" value="JAH90530.1"/>
    <property type="molecule type" value="Transcribed_RNA"/>
</dbReference>
<protein>
    <submittedName>
        <fullName evidence="1">Uncharacterized protein</fullName>
    </submittedName>
</protein>
<name>A0A0E9WLQ9_ANGAN</name>
<sequence length="44" mass="4996">MCMCIVQIWALLVCGGTCSWLLTFVKCRPQSTVNKELFNGIFIQ</sequence>